<name>A0AAU7PHJ2_9CAUD</name>
<sequence>MITDDGKYSFSDVTLVSKNGRFMFEDRTNTKYVYEVSHDMFKYLLIVSAQAEAMGVKNKANSFNFLFNQLEMTEDLFTALLYDYADWIS</sequence>
<proteinExistence type="predicted"/>
<accession>A0AAU7PHJ2</accession>
<dbReference type="EMBL" id="PP777464">
    <property type="protein sequence ID" value="XBS49506.1"/>
    <property type="molecule type" value="Genomic_DNA"/>
</dbReference>
<protein>
    <submittedName>
        <fullName evidence="1">Uncharacterized protein</fullName>
    </submittedName>
</protein>
<reference evidence="1" key="1">
    <citation type="submission" date="2024-05" db="EMBL/GenBank/DDBJ databases">
        <authorList>
            <person name="Badawy S."/>
            <person name="Skurnik M."/>
        </authorList>
    </citation>
    <scope>NUCLEOTIDE SEQUENCE</scope>
</reference>
<evidence type="ECO:0000313" key="1">
    <source>
        <dbReference type="EMBL" id="XBS49506.1"/>
    </source>
</evidence>
<organism evidence="1">
    <name type="scientific">Escherichia phage fEgEco12</name>
    <dbReference type="NCBI Taxonomy" id="3158837"/>
    <lineage>
        <taxon>Viruses</taxon>
        <taxon>Duplodnaviria</taxon>
        <taxon>Heunggongvirae</taxon>
        <taxon>Uroviricota</taxon>
        <taxon>Caudoviricetes</taxon>
    </lineage>
</organism>